<evidence type="ECO:0000313" key="1">
    <source>
        <dbReference type="EMBL" id="KAF3504223.1"/>
    </source>
</evidence>
<reference evidence="1" key="1">
    <citation type="submission" date="2019-12" db="EMBL/GenBank/DDBJ databases">
        <title>Genome sequencing and annotation of Brassica cretica.</title>
        <authorList>
            <person name="Studholme D.J."/>
            <person name="Sarris P."/>
        </authorList>
    </citation>
    <scope>NUCLEOTIDE SEQUENCE</scope>
    <source>
        <strain evidence="1">PFS-109/04</strain>
        <tissue evidence="1">Leaf</tissue>
    </source>
</reference>
<dbReference type="EMBL" id="QGKX02001621">
    <property type="protein sequence ID" value="KAF3504223.1"/>
    <property type="molecule type" value="Genomic_DNA"/>
</dbReference>
<accession>A0A8S9NT22</accession>
<evidence type="ECO:0000313" key="2">
    <source>
        <dbReference type="Proteomes" id="UP000712600"/>
    </source>
</evidence>
<name>A0A8S9NT22_BRACR</name>
<dbReference type="AlphaFoldDB" id="A0A8S9NT22"/>
<protein>
    <submittedName>
        <fullName evidence="1">Uncharacterized protein</fullName>
    </submittedName>
</protein>
<sequence length="88" mass="9958">MPPPEKLVSRWRLGLEFDLARKRRRTETHQPENFAAARLEATTTSGSLGHYGGAEHDNNHGLESARVHEVRLMTNSTETKPLPSRAQR</sequence>
<comment type="caution">
    <text evidence="1">The sequence shown here is derived from an EMBL/GenBank/DDBJ whole genome shotgun (WGS) entry which is preliminary data.</text>
</comment>
<gene>
    <name evidence="1" type="ORF">F2Q69_00042556</name>
</gene>
<proteinExistence type="predicted"/>
<dbReference type="Proteomes" id="UP000712600">
    <property type="component" value="Unassembled WGS sequence"/>
</dbReference>
<organism evidence="1 2">
    <name type="scientific">Brassica cretica</name>
    <name type="common">Mustard</name>
    <dbReference type="NCBI Taxonomy" id="69181"/>
    <lineage>
        <taxon>Eukaryota</taxon>
        <taxon>Viridiplantae</taxon>
        <taxon>Streptophyta</taxon>
        <taxon>Embryophyta</taxon>
        <taxon>Tracheophyta</taxon>
        <taxon>Spermatophyta</taxon>
        <taxon>Magnoliopsida</taxon>
        <taxon>eudicotyledons</taxon>
        <taxon>Gunneridae</taxon>
        <taxon>Pentapetalae</taxon>
        <taxon>rosids</taxon>
        <taxon>malvids</taxon>
        <taxon>Brassicales</taxon>
        <taxon>Brassicaceae</taxon>
        <taxon>Brassiceae</taxon>
        <taxon>Brassica</taxon>
    </lineage>
</organism>